<feature type="signal peptide" evidence="3">
    <location>
        <begin position="1"/>
        <end position="21"/>
    </location>
</feature>
<reference evidence="4" key="1">
    <citation type="journal article" date="2023" name="Mol. Phylogenet. Evol.">
        <title>Genome-scale phylogeny and comparative genomics of the fungal order Sordariales.</title>
        <authorList>
            <person name="Hensen N."/>
            <person name="Bonometti L."/>
            <person name="Westerberg I."/>
            <person name="Brannstrom I.O."/>
            <person name="Guillou S."/>
            <person name="Cros-Aarteil S."/>
            <person name="Calhoun S."/>
            <person name="Haridas S."/>
            <person name="Kuo A."/>
            <person name="Mondo S."/>
            <person name="Pangilinan J."/>
            <person name="Riley R."/>
            <person name="LaButti K."/>
            <person name="Andreopoulos B."/>
            <person name="Lipzen A."/>
            <person name="Chen C."/>
            <person name="Yan M."/>
            <person name="Daum C."/>
            <person name="Ng V."/>
            <person name="Clum A."/>
            <person name="Steindorff A."/>
            <person name="Ohm R.A."/>
            <person name="Martin F."/>
            <person name="Silar P."/>
            <person name="Natvig D.O."/>
            <person name="Lalanne C."/>
            <person name="Gautier V."/>
            <person name="Ament-Velasquez S.L."/>
            <person name="Kruys A."/>
            <person name="Hutchinson M.I."/>
            <person name="Powell A.J."/>
            <person name="Barry K."/>
            <person name="Miller A.N."/>
            <person name="Grigoriev I.V."/>
            <person name="Debuchy R."/>
            <person name="Gladieux P."/>
            <person name="Hiltunen Thoren M."/>
            <person name="Johannesson H."/>
        </authorList>
    </citation>
    <scope>NUCLEOTIDE SEQUENCE</scope>
    <source>
        <strain evidence="4">CBS 123565</strain>
    </source>
</reference>
<feature type="compositionally biased region" description="Basic residues" evidence="1">
    <location>
        <begin position="276"/>
        <end position="289"/>
    </location>
</feature>
<feature type="transmembrane region" description="Helical" evidence="2">
    <location>
        <begin position="237"/>
        <end position="259"/>
    </location>
</feature>
<keyword evidence="2" id="KW-1133">Transmembrane helix</keyword>
<dbReference type="InterPro" id="IPR028000">
    <property type="entry name" value="Pma1"/>
</dbReference>
<feature type="chain" id="PRO_5042982100" evidence="3">
    <location>
        <begin position="22"/>
        <end position="321"/>
    </location>
</feature>
<accession>A0AAN6UGV2</accession>
<name>A0AAN6UGV2_9PEZI</name>
<comment type="caution">
    <text evidence="4">The sequence shown here is derived from an EMBL/GenBank/DDBJ whole genome shotgun (WGS) entry which is preliminary data.</text>
</comment>
<keyword evidence="3" id="KW-0732">Signal</keyword>
<evidence type="ECO:0000256" key="3">
    <source>
        <dbReference type="SAM" id="SignalP"/>
    </source>
</evidence>
<gene>
    <name evidence="4" type="ORF">BT67DRAFT_87581</name>
</gene>
<protein>
    <submittedName>
        <fullName evidence="4">Uncharacterized protein</fullName>
    </submittedName>
</protein>
<reference evidence="4" key="2">
    <citation type="submission" date="2023-05" db="EMBL/GenBank/DDBJ databases">
        <authorList>
            <consortium name="Lawrence Berkeley National Laboratory"/>
            <person name="Steindorff A."/>
            <person name="Hensen N."/>
            <person name="Bonometti L."/>
            <person name="Westerberg I."/>
            <person name="Brannstrom I.O."/>
            <person name="Guillou S."/>
            <person name="Cros-Aarteil S."/>
            <person name="Calhoun S."/>
            <person name="Haridas S."/>
            <person name="Kuo A."/>
            <person name="Mondo S."/>
            <person name="Pangilinan J."/>
            <person name="Riley R."/>
            <person name="Labutti K."/>
            <person name="Andreopoulos B."/>
            <person name="Lipzen A."/>
            <person name="Chen C."/>
            <person name="Yanf M."/>
            <person name="Daum C."/>
            <person name="Ng V."/>
            <person name="Clum A."/>
            <person name="Ohm R."/>
            <person name="Martin F."/>
            <person name="Silar P."/>
            <person name="Natvig D."/>
            <person name="Lalanne C."/>
            <person name="Gautier V."/>
            <person name="Ament-Velasquez S.L."/>
            <person name="Kruys A."/>
            <person name="Hutchinson M.I."/>
            <person name="Powell A.J."/>
            <person name="Barry K."/>
            <person name="Miller A.N."/>
            <person name="Grigoriev I.V."/>
            <person name="Debuchy R."/>
            <person name="Gladieux P."/>
            <person name="Thoren M.H."/>
            <person name="Johannesson H."/>
        </authorList>
    </citation>
    <scope>NUCLEOTIDE SEQUENCE</scope>
    <source>
        <strain evidence="4">CBS 123565</strain>
    </source>
</reference>
<feature type="region of interest" description="Disordered" evidence="1">
    <location>
        <begin position="276"/>
        <end position="321"/>
    </location>
</feature>
<feature type="region of interest" description="Disordered" evidence="1">
    <location>
        <begin position="118"/>
        <end position="162"/>
    </location>
</feature>
<evidence type="ECO:0000256" key="2">
    <source>
        <dbReference type="SAM" id="Phobius"/>
    </source>
</evidence>
<keyword evidence="2" id="KW-0472">Membrane</keyword>
<feature type="compositionally biased region" description="Acidic residues" evidence="1">
    <location>
        <begin position="134"/>
        <end position="146"/>
    </location>
</feature>
<feature type="compositionally biased region" description="Basic and acidic residues" evidence="1">
    <location>
        <begin position="291"/>
        <end position="304"/>
    </location>
</feature>
<dbReference type="AlphaFoldDB" id="A0AAN6UGV2"/>
<evidence type="ECO:0000256" key="1">
    <source>
        <dbReference type="SAM" id="MobiDB-lite"/>
    </source>
</evidence>
<proteinExistence type="predicted"/>
<dbReference type="Proteomes" id="UP001304895">
    <property type="component" value="Unassembled WGS sequence"/>
</dbReference>
<keyword evidence="5" id="KW-1185">Reference proteome</keyword>
<organism evidence="4 5">
    <name type="scientific">Trichocladium antarcticum</name>
    <dbReference type="NCBI Taxonomy" id="1450529"/>
    <lineage>
        <taxon>Eukaryota</taxon>
        <taxon>Fungi</taxon>
        <taxon>Dikarya</taxon>
        <taxon>Ascomycota</taxon>
        <taxon>Pezizomycotina</taxon>
        <taxon>Sordariomycetes</taxon>
        <taxon>Sordariomycetidae</taxon>
        <taxon>Sordariales</taxon>
        <taxon>Chaetomiaceae</taxon>
        <taxon>Trichocladium</taxon>
    </lineage>
</organism>
<keyword evidence="2" id="KW-0812">Transmembrane</keyword>
<evidence type="ECO:0000313" key="5">
    <source>
        <dbReference type="Proteomes" id="UP001304895"/>
    </source>
</evidence>
<sequence>MFASKLILPAVWLLFLGTASAAPARVEQPAAATIAGAPRDATATIEATSTGAAQSAAPKKKGGTVECRNMDGEFKPFCLPKNNDVYYPGSTHYVTWDPSFITGDNTTVKIVGFYTPNTTTTTTHHRQHPKTPNPDDDEDADDDDNNNDAAATTPAEPEEVEVFSSDPIDSAWGFYQWRLEKSILSSQKVRAANITVRMVALGKNSDRAQWHEGPTILLTHKPKKPSKHAHQAPDTDALVVVLPLFLTLAVVMVIASSVWNRRTRAIDLGDLVRAASRRKSKTRNKRGASKAKAEEGIRLMDRDGCSSGEEDGSGGWKRRVD</sequence>
<dbReference type="EMBL" id="MU853418">
    <property type="protein sequence ID" value="KAK4132386.1"/>
    <property type="molecule type" value="Genomic_DNA"/>
</dbReference>
<dbReference type="Pfam" id="PF14610">
    <property type="entry name" value="Psg1"/>
    <property type="match status" value="1"/>
</dbReference>
<evidence type="ECO:0000313" key="4">
    <source>
        <dbReference type="EMBL" id="KAK4132386.1"/>
    </source>
</evidence>